<name>A0A3M2HY72_9GAMM</name>
<proteinExistence type="predicted"/>
<evidence type="ECO:0000313" key="1">
    <source>
        <dbReference type="EMBL" id="RMH92590.1"/>
    </source>
</evidence>
<organism evidence="1 2">
    <name type="scientific">Stutzerimonas zhaodongensis</name>
    <dbReference type="NCBI Taxonomy" id="1176257"/>
    <lineage>
        <taxon>Bacteria</taxon>
        <taxon>Pseudomonadati</taxon>
        <taxon>Pseudomonadota</taxon>
        <taxon>Gammaproteobacteria</taxon>
        <taxon>Pseudomonadales</taxon>
        <taxon>Pseudomonadaceae</taxon>
        <taxon>Stutzerimonas</taxon>
    </lineage>
</organism>
<dbReference type="RefSeq" id="WP_122164530.1">
    <property type="nucleotide sequence ID" value="NZ_CP180504.1"/>
</dbReference>
<gene>
    <name evidence="1" type="ORF">EA797_07780</name>
</gene>
<keyword evidence="2" id="KW-1185">Reference proteome</keyword>
<evidence type="ECO:0000313" key="2">
    <source>
        <dbReference type="Proteomes" id="UP000269774"/>
    </source>
</evidence>
<evidence type="ECO:0008006" key="3">
    <source>
        <dbReference type="Google" id="ProtNLM"/>
    </source>
</evidence>
<reference evidence="1 2" key="1">
    <citation type="submission" date="2018-10" db="EMBL/GenBank/DDBJ databases">
        <title>Pseudomonas zhaodongensis NEAU-ST5-21(T) genome.</title>
        <authorList>
            <person name="Peng J."/>
            <person name="Liu Z.-P."/>
        </authorList>
    </citation>
    <scope>NUCLEOTIDE SEQUENCE [LARGE SCALE GENOMIC DNA]</scope>
    <source>
        <strain evidence="1 2">NEAU-ST5-21</strain>
    </source>
</reference>
<sequence>MPYLTTLEFPEIDQLRYEELCARLTSISPPPGILFHSCAAVSGGWRIVDIWESASAFDAFIDQTLLPAARGLGWSAPSRRECFATYHAGMVQG</sequence>
<dbReference type="AlphaFoldDB" id="A0A3M2HY72"/>
<comment type="caution">
    <text evidence="1">The sequence shown here is derived from an EMBL/GenBank/DDBJ whole genome shotgun (WGS) entry which is preliminary data.</text>
</comment>
<protein>
    <recommendedName>
        <fullName evidence="3">ABM domain-containing protein</fullName>
    </recommendedName>
</protein>
<dbReference type="Proteomes" id="UP000269774">
    <property type="component" value="Unassembled WGS sequence"/>
</dbReference>
<accession>A0A3M2HY72</accession>
<dbReference type="EMBL" id="RFFM01000001">
    <property type="protein sequence ID" value="RMH92590.1"/>
    <property type="molecule type" value="Genomic_DNA"/>
</dbReference>
<dbReference type="OrthoDB" id="1550900at2"/>